<dbReference type="InterPro" id="IPR038765">
    <property type="entry name" value="Papain-like_cys_pep_sf"/>
</dbReference>
<evidence type="ECO:0000313" key="7">
    <source>
        <dbReference type="Proteomes" id="UP000028760"/>
    </source>
</evidence>
<keyword evidence="2 3" id="KW-0378">Hydrolase</keyword>
<keyword evidence="7" id="KW-1185">Reference proteome</keyword>
<proteinExistence type="inferred from homology"/>
<evidence type="ECO:0000313" key="6">
    <source>
        <dbReference type="Ensembl" id="ENSPFOP00000021940.1"/>
    </source>
</evidence>
<dbReference type="STRING" id="48698.ENSPFOP00000021940"/>
<reference evidence="7" key="1">
    <citation type="submission" date="2013-10" db="EMBL/GenBank/DDBJ databases">
        <authorList>
            <person name="Schartl M."/>
            <person name="Warren W."/>
        </authorList>
    </citation>
    <scope>NUCLEOTIDE SEQUENCE [LARGE SCALE GENOMIC DNA]</scope>
    <source>
        <strain evidence="7">female</strain>
    </source>
</reference>
<organism evidence="6 7">
    <name type="scientific">Poecilia formosa</name>
    <name type="common">Amazon molly</name>
    <name type="synonym">Limia formosa</name>
    <dbReference type="NCBI Taxonomy" id="48698"/>
    <lineage>
        <taxon>Eukaryota</taxon>
        <taxon>Metazoa</taxon>
        <taxon>Chordata</taxon>
        <taxon>Craniata</taxon>
        <taxon>Vertebrata</taxon>
        <taxon>Euteleostomi</taxon>
        <taxon>Actinopterygii</taxon>
        <taxon>Neopterygii</taxon>
        <taxon>Teleostei</taxon>
        <taxon>Neoteleostei</taxon>
        <taxon>Acanthomorphata</taxon>
        <taxon>Ovalentaria</taxon>
        <taxon>Atherinomorphae</taxon>
        <taxon>Cyprinodontiformes</taxon>
        <taxon>Poeciliidae</taxon>
        <taxon>Poeciliinae</taxon>
        <taxon>Poecilia</taxon>
    </lineage>
</organism>
<dbReference type="EMBL" id="AYCK01008195">
    <property type="status" value="NOT_ANNOTATED_CDS"/>
    <property type="molecule type" value="Genomic_DNA"/>
</dbReference>
<evidence type="ECO:0000256" key="4">
    <source>
        <dbReference type="SAM" id="MobiDB-lite"/>
    </source>
</evidence>
<dbReference type="PANTHER" id="PTHR21646">
    <property type="entry name" value="UBIQUITIN CARBOXYL-TERMINAL HYDROLASE"/>
    <property type="match status" value="1"/>
</dbReference>
<comment type="similarity">
    <text evidence="3">Belongs to the peptidase C19 family.</text>
</comment>
<evidence type="ECO:0000256" key="3">
    <source>
        <dbReference type="RuleBase" id="RU366025"/>
    </source>
</evidence>
<dbReference type="SUPFAM" id="SSF54001">
    <property type="entry name" value="Cysteine proteinases"/>
    <property type="match status" value="1"/>
</dbReference>
<dbReference type="PANTHER" id="PTHR21646:SF28">
    <property type="entry name" value="UBIQUITIN CARBOXYL-TERMINAL HYDROLASE 15"/>
    <property type="match status" value="1"/>
</dbReference>
<dbReference type="PROSITE" id="PS00972">
    <property type="entry name" value="USP_1"/>
    <property type="match status" value="1"/>
</dbReference>
<dbReference type="PROSITE" id="PS50235">
    <property type="entry name" value="USP_3"/>
    <property type="match status" value="1"/>
</dbReference>
<dbReference type="Proteomes" id="UP000028760">
    <property type="component" value="Unassembled WGS sequence"/>
</dbReference>
<dbReference type="InterPro" id="IPR028889">
    <property type="entry name" value="USP"/>
</dbReference>
<protein>
    <recommendedName>
        <fullName evidence="3">Ubiquitin carboxyl-terminal hydrolase</fullName>
        <ecNumber evidence="3">3.4.19.12</ecNumber>
    </recommendedName>
</protein>
<dbReference type="InterPro" id="IPR001394">
    <property type="entry name" value="Peptidase_C19_UCH"/>
</dbReference>
<dbReference type="Ensembl" id="ENSPFOT00000023718.1">
    <property type="protein sequence ID" value="ENSPFOP00000021940.1"/>
    <property type="gene ID" value="ENSPFOG00000024374.1"/>
</dbReference>
<dbReference type="CDD" id="cd02674">
    <property type="entry name" value="Peptidase_C19R"/>
    <property type="match status" value="1"/>
</dbReference>
<dbReference type="eggNOG" id="KOG1868">
    <property type="taxonomic scope" value="Eukaryota"/>
</dbReference>
<dbReference type="GO" id="GO:0006508">
    <property type="term" value="P:proteolysis"/>
    <property type="evidence" value="ECO:0007669"/>
    <property type="project" value="UniProtKB-KW"/>
</dbReference>
<dbReference type="GeneTree" id="ENSGT00940000160441"/>
<keyword evidence="3" id="KW-0833">Ubl conjugation pathway</keyword>
<feature type="domain" description="USP" evidence="5">
    <location>
        <begin position="258"/>
        <end position="578"/>
    </location>
</feature>
<keyword evidence="3" id="KW-0645">Protease</keyword>
<dbReference type="OMA" id="FICNMYL"/>
<dbReference type="GO" id="GO:0005634">
    <property type="term" value="C:nucleus"/>
    <property type="evidence" value="ECO:0007669"/>
    <property type="project" value="TreeGrafter"/>
</dbReference>
<evidence type="ECO:0000256" key="2">
    <source>
        <dbReference type="ARBA" id="ARBA00022801"/>
    </source>
</evidence>
<dbReference type="InterPro" id="IPR050185">
    <property type="entry name" value="Ub_carboxyl-term_hydrolase"/>
</dbReference>
<dbReference type="EC" id="3.4.19.12" evidence="3"/>
<keyword evidence="3" id="KW-0788">Thiol protease</keyword>
<feature type="compositionally biased region" description="Low complexity" evidence="4">
    <location>
        <begin position="115"/>
        <end position="124"/>
    </location>
</feature>
<dbReference type="Pfam" id="PF00443">
    <property type="entry name" value="UCH"/>
    <property type="match status" value="1"/>
</dbReference>
<reference evidence="6" key="2">
    <citation type="submission" date="2025-08" db="UniProtKB">
        <authorList>
            <consortium name="Ensembl"/>
        </authorList>
    </citation>
    <scope>IDENTIFICATION</scope>
</reference>
<dbReference type="PROSITE" id="PS00973">
    <property type="entry name" value="USP_2"/>
    <property type="match status" value="1"/>
</dbReference>
<dbReference type="Pfam" id="PF13843">
    <property type="entry name" value="DDE_Tnp_1_7"/>
    <property type="match status" value="1"/>
</dbReference>
<accession>A0A096LRZ9</accession>
<comment type="catalytic activity">
    <reaction evidence="1 3">
        <text>Thiol-dependent hydrolysis of ester, thioester, amide, peptide and isopeptide bonds formed by the C-terminal Gly of ubiquitin (a 76-residue protein attached to proteins as an intracellular targeting signal).</text>
        <dbReference type="EC" id="3.4.19.12"/>
    </reaction>
</comment>
<dbReference type="InterPro" id="IPR029526">
    <property type="entry name" value="PGBD"/>
</dbReference>
<dbReference type="GO" id="GO:0016579">
    <property type="term" value="P:protein deubiquitination"/>
    <property type="evidence" value="ECO:0007669"/>
    <property type="project" value="InterPro"/>
</dbReference>
<dbReference type="AlphaFoldDB" id="A0A096LRZ9"/>
<sequence>RRYQTLHNPGPKLAVKKYTLSHQHGLCSLHLALLCDSNSGFICNMYLYSPEQLQTQSNTPVVAQVVKRLVEPFCGQGRIVQLDNSARMEGRLKIILSELQVNIRLPPSEKKQTIPPASSSSPSKTSEESKSELTAHLQGWTGPALLPLPDLRGSGPDTFMPGFWAALHTVCINTFVLHTLRRQASGRTVPLPEFTRALASQLAADGSMAVPVLPRLNSCSNQETTSLSKQSLMMEGTSYNLRSRPCTPSNTQGKPGVVGLDNIGNSCYFNAVMQCLCSTMPFVEDLLSQETRRELAKCECRIAQVFVQLLERMWQGSSPSCSPVQVMAALPSIFPQFGSYTQQDAQELLLHLLDALHEDLKKLVAKRQMHLSRKQPGKNQSRSSKTESTIVSDLFEGQLNYLTSFLHCGHEARNNQTFTILSLPIPNDNKKCSIQDCLSLFFEETVLTGAEQSDCSDCGRRREATVQTYLNKPPEILILHLKRFGCKGRKQVKLSANVSFSMELDITPFLSSSVRRRSSYHLYAVVIHRGNLDMGHYTALCYNSVLETWHWFDDSLVREVHGSVVQSPDAYVLFYSCKPF</sequence>
<dbReference type="Gene3D" id="3.90.70.10">
    <property type="entry name" value="Cysteine proteinases"/>
    <property type="match status" value="1"/>
</dbReference>
<dbReference type="GO" id="GO:0004843">
    <property type="term" value="F:cysteine-type deubiquitinase activity"/>
    <property type="evidence" value="ECO:0007669"/>
    <property type="project" value="UniProtKB-UniRule"/>
</dbReference>
<dbReference type="InterPro" id="IPR018200">
    <property type="entry name" value="USP_CS"/>
</dbReference>
<feature type="region of interest" description="Disordered" evidence="4">
    <location>
        <begin position="107"/>
        <end position="134"/>
    </location>
</feature>
<name>A0A096LRZ9_POEFO</name>
<evidence type="ECO:0000259" key="5">
    <source>
        <dbReference type="PROSITE" id="PS50235"/>
    </source>
</evidence>
<evidence type="ECO:0000256" key="1">
    <source>
        <dbReference type="ARBA" id="ARBA00000707"/>
    </source>
</evidence>
<reference evidence="6" key="3">
    <citation type="submission" date="2025-09" db="UniProtKB">
        <authorList>
            <consortium name="Ensembl"/>
        </authorList>
    </citation>
    <scope>IDENTIFICATION</scope>
</reference>